<dbReference type="RefSeq" id="WP_270123707.1">
    <property type="nucleotide sequence ID" value="NZ_BAAAOM010000004.1"/>
</dbReference>
<keyword evidence="2" id="KW-0812">Transmembrane</keyword>
<evidence type="ECO:0000256" key="1">
    <source>
        <dbReference type="SAM" id="MobiDB-lite"/>
    </source>
</evidence>
<keyword evidence="2" id="KW-1133">Transmembrane helix</keyword>
<evidence type="ECO:0000313" key="3">
    <source>
        <dbReference type="EMBL" id="MDA1387209.1"/>
    </source>
</evidence>
<feature type="compositionally biased region" description="Acidic residues" evidence="1">
    <location>
        <begin position="50"/>
        <end position="63"/>
    </location>
</feature>
<feature type="transmembrane region" description="Helical" evidence="2">
    <location>
        <begin position="7"/>
        <end position="31"/>
    </location>
</feature>
<sequence length="203" mass="20892">MRTFAMGFAWFIGVLSGIATIFALFGGQQWLDEKGWTLSPSTATESVAADADDSGDPGVDDDQSAGSETEGAETASPSGEGATADVADDGADQADSASGLDSAWVATTSWSASTFDNLFWGIVAIGISMLISGVVGVVLWAVVDGIDFSERFFPTLLALVSTAVVVLAGILLHTADAGYMLWFIILTSVCAVGGFMTALLSEI</sequence>
<reference evidence="4 6" key="2">
    <citation type="submission" date="2023-07" db="EMBL/GenBank/DDBJ databases">
        <title>Sequencing the genomes of 1000 actinobacteria strains.</title>
        <authorList>
            <person name="Klenk H.-P."/>
        </authorList>
    </citation>
    <scope>NUCLEOTIDE SEQUENCE [LARGE SCALE GENOMIC DNA]</scope>
    <source>
        <strain evidence="4 6">DSM 44724</strain>
    </source>
</reference>
<feature type="transmembrane region" description="Helical" evidence="2">
    <location>
        <begin position="155"/>
        <end position="173"/>
    </location>
</feature>
<name>A0A9X3SWI3_9ACTN</name>
<proteinExistence type="predicted"/>
<protein>
    <submittedName>
        <fullName evidence="3">Uncharacterized protein</fullName>
    </submittedName>
</protein>
<evidence type="ECO:0000256" key="2">
    <source>
        <dbReference type="SAM" id="Phobius"/>
    </source>
</evidence>
<feature type="region of interest" description="Disordered" evidence="1">
    <location>
        <begin position="42"/>
        <end position="95"/>
    </location>
</feature>
<comment type="caution">
    <text evidence="3">The sequence shown here is derived from an EMBL/GenBank/DDBJ whole genome shotgun (WGS) entry which is preliminary data.</text>
</comment>
<keyword evidence="6" id="KW-1185">Reference proteome</keyword>
<dbReference type="EMBL" id="JAVDYD010000001">
    <property type="protein sequence ID" value="MDR7338527.1"/>
    <property type="molecule type" value="Genomic_DNA"/>
</dbReference>
<keyword evidence="2" id="KW-0472">Membrane</keyword>
<dbReference type="EMBL" id="JAPZVQ010000014">
    <property type="protein sequence ID" value="MDA1387209.1"/>
    <property type="molecule type" value="Genomic_DNA"/>
</dbReference>
<organism evidence="3 5">
    <name type="scientific">Glycomyces lechevalierae</name>
    <dbReference type="NCBI Taxonomy" id="256034"/>
    <lineage>
        <taxon>Bacteria</taxon>
        <taxon>Bacillati</taxon>
        <taxon>Actinomycetota</taxon>
        <taxon>Actinomycetes</taxon>
        <taxon>Glycomycetales</taxon>
        <taxon>Glycomycetaceae</taxon>
        <taxon>Glycomyces</taxon>
    </lineage>
</organism>
<gene>
    <name evidence="4" type="ORF">J2S69_002246</name>
    <name evidence="3" type="ORF">O2L01_19595</name>
</gene>
<dbReference type="Proteomes" id="UP001183604">
    <property type="component" value="Unassembled WGS sequence"/>
</dbReference>
<feature type="transmembrane region" description="Helical" evidence="2">
    <location>
        <begin position="118"/>
        <end position="143"/>
    </location>
</feature>
<dbReference type="AlphaFoldDB" id="A0A9X3SWI3"/>
<evidence type="ECO:0000313" key="5">
    <source>
        <dbReference type="Proteomes" id="UP001145799"/>
    </source>
</evidence>
<evidence type="ECO:0000313" key="6">
    <source>
        <dbReference type="Proteomes" id="UP001183604"/>
    </source>
</evidence>
<reference evidence="3" key="1">
    <citation type="submission" date="2022-12" db="EMBL/GenBank/DDBJ databases">
        <title>Gycomyces niveus sp.nov., a novel actinomycete isolated from soil in Shouguang.</title>
        <authorList>
            <person name="Yang X."/>
        </authorList>
    </citation>
    <scope>NUCLEOTIDE SEQUENCE</scope>
    <source>
        <strain evidence="3">DSM 44724</strain>
    </source>
</reference>
<dbReference type="Proteomes" id="UP001145799">
    <property type="component" value="Unassembled WGS sequence"/>
</dbReference>
<accession>A0A9X3SWI3</accession>
<feature type="transmembrane region" description="Helical" evidence="2">
    <location>
        <begin position="179"/>
        <end position="200"/>
    </location>
</feature>
<evidence type="ECO:0000313" key="4">
    <source>
        <dbReference type="EMBL" id="MDR7338527.1"/>
    </source>
</evidence>